<evidence type="ECO:0000259" key="1">
    <source>
        <dbReference type="PROSITE" id="PS50943"/>
    </source>
</evidence>
<dbReference type="Proteomes" id="UP000661691">
    <property type="component" value="Unassembled WGS sequence"/>
</dbReference>
<dbReference type="Pfam" id="PF01381">
    <property type="entry name" value="HTH_3"/>
    <property type="match status" value="1"/>
</dbReference>
<dbReference type="InterPro" id="IPR001387">
    <property type="entry name" value="Cro/C1-type_HTH"/>
</dbReference>
<dbReference type="PROSITE" id="PS50943">
    <property type="entry name" value="HTH_CROC1"/>
    <property type="match status" value="1"/>
</dbReference>
<dbReference type="RefSeq" id="WP_191142839.1">
    <property type="nucleotide sequence ID" value="NZ_JACXAH010000043.1"/>
</dbReference>
<proteinExistence type="predicted"/>
<organism evidence="2 3">
    <name type="scientific">Polycladospora coralii</name>
    <dbReference type="NCBI Taxonomy" id="2771432"/>
    <lineage>
        <taxon>Bacteria</taxon>
        <taxon>Bacillati</taxon>
        <taxon>Bacillota</taxon>
        <taxon>Bacilli</taxon>
        <taxon>Bacillales</taxon>
        <taxon>Thermoactinomycetaceae</taxon>
        <taxon>Polycladospora</taxon>
    </lineage>
</organism>
<protein>
    <submittedName>
        <fullName evidence="2">Helix-turn-helix transcriptional regulator</fullName>
    </submittedName>
</protein>
<gene>
    <name evidence="2" type="ORF">IC620_16165</name>
</gene>
<dbReference type="InterPro" id="IPR010982">
    <property type="entry name" value="Lambda_DNA-bd_dom_sf"/>
</dbReference>
<dbReference type="GO" id="GO:0003677">
    <property type="term" value="F:DNA binding"/>
    <property type="evidence" value="ECO:0007669"/>
    <property type="project" value="InterPro"/>
</dbReference>
<evidence type="ECO:0000313" key="3">
    <source>
        <dbReference type="Proteomes" id="UP000661691"/>
    </source>
</evidence>
<dbReference type="EMBL" id="JACXAH010000043">
    <property type="protein sequence ID" value="MBD1373880.1"/>
    <property type="molecule type" value="Genomic_DNA"/>
</dbReference>
<sequence length="84" mass="9561">MNNLNLVALRALRKSKKIKLLEISEALGYKTETGYHNLENGKRRIVAYQLPIIANTMGISIEELCNLLFNAHNLTKYKKDKCAV</sequence>
<dbReference type="CDD" id="cd00093">
    <property type="entry name" value="HTH_XRE"/>
    <property type="match status" value="1"/>
</dbReference>
<reference evidence="2" key="1">
    <citation type="submission" date="2020-09" db="EMBL/GenBank/DDBJ databases">
        <title>A novel bacterium of genus Hazenella, isolated from South China Sea.</title>
        <authorList>
            <person name="Huang H."/>
            <person name="Mo K."/>
            <person name="Hu Y."/>
        </authorList>
    </citation>
    <scope>NUCLEOTIDE SEQUENCE</scope>
    <source>
        <strain evidence="2">IB182357</strain>
    </source>
</reference>
<comment type="caution">
    <text evidence="2">The sequence shown here is derived from an EMBL/GenBank/DDBJ whole genome shotgun (WGS) entry which is preliminary data.</text>
</comment>
<dbReference type="AlphaFoldDB" id="A0A926NED5"/>
<accession>A0A926NED5</accession>
<name>A0A926NED5_9BACL</name>
<keyword evidence="3" id="KW-1185">Reference proteome</keyword>
<dbReference type="SUPFAM" id="SSF47413">
    <property type="entry name" value="lambda repressor-like DNA-binding domains"/>
    <property type="match status" value="1"/>
</dbReference>
<feature type="domain" description="HTH cro/C1-type" evidence="1">
    <location>
        <begin position="9"/>
        <end position="64"/>
    </location>
</feature>
<dbReference type="SMART" id="SM00530">
    <property type="entry name" value="HTH_XRE"/>
    <property type="match status" value="1"/>
</dbReference>
<evidence type="ECO:0000313" key="2">
    <source>
        <dbReference type="EMBL" id="MBD1373880.1"/>
    </source>
</evidence>
<dbReference type="Gene3D" id="1.10.260.40">
    <property type="entry name" value="lambda repressor-like DNA-binding domains"/>
    <property type="match status" value="1"/>
</dbReference>